<proteinExistence type="predicted"/>
<sequence>MEHHAQIICPLDAFFLTHHVPELLRSSVCGLPLCLCQGLLSLIRRTIMHCYSSLATKC</sequence>
<organism evidence="1">
    <name type="scientific">Rhizophora mucronata</name>
    <name type="common">Asiatic mangrove</name>
    <dbReference type="NCBI Taxonomy" id="61149"/>
    <lineage>
        <taxon>Eukaryota</taxon>
        <taxon>Viridiplantae</taxon>
        <taxon>Streptophyta</taxon>
        <taxon>Embryophyta</taxon>
        <taxon>Tracheophyta</taxon>
        <taxon>Spermatophyta</taxon>
        <taxon>Magnoliopsida</taxon>
        <taxon>eudicotyledons</taxon>
        <taxon>Gunneridae</taxon>
        <taxon>Pentapetalae</taxon>
        <taxon>rosids</taxon>
        <taxon>fabids</taxon>
        <taxon>Malpighiales</taxon>
        <taxon>Rhizophoraceae</taxon>
        <taxon>Rhizophora</taxon>
    </lineage>
</organism>
<dbReference type="AlphaFoldDB" id="A0A2P2JF92"/>
<reference evidence="1" key="1">
    <citation type="submission" date="2018-02" db="EMBL/GenBank/DDBJ databases">
        <title>Rhizophora mucronata_Transcriptome.</title>
        <authorList>
            <person name="Meera S.P."/>
            <person name="Sreeshan A."/>
            <person name="Augustine A."/>
        </authorList>
    </citation>
    <scope>NUCLEOTIDE SEQUENCE</scope>
    <source>
        <tissue evidence="1">Leaf</tissue>
    </source>
</reference>
<protein>
    <submittedName>
        <fullName evidence="1">Uncharacterized protein</fullName>
    </submittedName>
</protein>
<accession>A0A2P2JF92</accession>
<name>A0A2P2JF92_RHIMU</name>
<evidence type="ECO:0000313" key="1">
    <source>
        <dbReference type="EMBL" id="MBW92141.1"/>
    </source>
</evidence>
<dbReference type="EMBL" id="GGEC01011658">
    <property type="protein sequence ID" value="MBW92141.1"/>
    <property type="molecule type" value="Transcribed_RNA"/>
</dbReference>